<protein>
    <recommendedName>
        <fullName evidence="4">DUF3592 domain-containing protein</fullName>
    </recommendedName>
</protein>
<evidence type="ECO:0000313" key="3">
    <source>
        <dbReference type="Proteomes" id="UP000004259"/>
    </source>
</evidence>
<gene>
    <name evidence="2" type="ORF">CUS_7144</name>
</gene>
<comment type="caution">
    <text evidence="2">The sequence shown here is derived from an EMBL/GenBank/DDBJ whole genome shotgun (WGS) entry which is preliminary data.</text>
</comment>
<dbReference type="EMBL" id="ADKM02000091">
    <property type="protein sequence ID" value="EGC02655.1"/>
    <property type="molecule type" value="Genomic_DNA"/>
</dbReference>
<dbReference type="Proteomes" id="UP000004259">
    <property type="component" value="Unassembled WGS sequence"/>
</dbReference>
<keyword evidence="1" id="KW-0472">Membrane</keyword>
<dbReference type="RefSeq" id="WP_002850653.1">
    <property type="nucleotide sequence ID" value="NZ_ADKM02000091.1"/>
</dbReference>
<proteinExistence type="predicted"/>
<dbReference type="AlphaFoldDB" id="E9SDF8"/>
<organism evidence="2 3">
    <name type="scientific">Ruminococcus albus 8</name>
    <dbReference type="NCBI Taxonomy" id="246199"/>
    <lineage>
        <taxon>Bacteria</taxon>
        <taxon>Bacillati</taxon>
        <taxon>Bacillota</taxon>
        <taxon>Clostridia</taxon>
        <taxon>Eubacteriales</taxon>
        <taxon>Oscillospiraceae</taxon>
        <taxon>Ruminococcus</taxon>
    </lineage>
</organism>
<evidence type="ECO:0000313" key="2">
    <source>
        <dbReference type="EMBL" id="EGC02655.1"/>
    </source>
</evidence>
<keyword evidence="3" id="KW-1185">Reference proteome</keyword>
<evidence type="ECO:0008006" key="4">
    <source>
        <dbReference type="Google" id="ProtNLM"/>
    </source>
</evidence>
<name>E9SDF8_RUMAL</name>
<accession>E9SDF8</accession>
<feature type="transmembrane region" description="Helical" evidence="1">
    <location>
        <begin position="142"/>
        <end position="159"/>
    </location>
</feature>
<keyword evidence="1" id="KW-0812">Transmembrane</keyword>
<sequence>METVFAVTAWVCAALMTVIAEVLCIAPIFSYRKHRRLRENGRRTAGEVIMVQVIRKPTQTKSAAMYRLHVSYTADGREYTAELPPTPPVTENDFSPYSPKVGGKMELMYDSKRPQSPVIAVEKISDIQAEAYQSTWRVSRSIAAGIAAVWVIVLAVGLFL</sequence>
<dbReference type="STRING" id="246199.CUS_7144"/>
<keyword evidence="1" id="KW-1133">Transmembrane helix</keyword>
<reference evidence="2 3" key="1">
    <citation type="submission" date="2011-02" db="EMBL/GenBank/DDBJ databases">
        <authorList>
            <person name="Nelson K.E."/>
            <person name="Sutton G."/>
            <person name="Torralba M."/>
            <person name="Durkin S."/>
            <person name="Harkins D."/>
            <person name="Montgomery R."/>
            <person name="Ziemer C."/>
            <person name="Klaassens E."/>
            <person name="Ocuiv P."/>
            <person name="Morrison M."/>
        </authorList>
    </citation>
    <scope>NUCLEOTIDE SEQUENCE [LARGE SCALE GENOMIC DNA]</scope>
    <source>
        <strain evidence="2 3">8</strain>
    </source>
</reference>
<evidence type="ECO:0000256" key="1">
    <source>
        <dbReference type="SAM" id="Phobius"/>
    </source>
</evidence>
<feature type="transmembrane region" description="Helical" evidence="1">
    <location>
        <begin position="6"/>
        <end position="29"/>
    </location>
</feature>